<evidence type="ECO:0000256" key="1">
    <source>
        <dbReference type="SAM" id="MobiDB-lite"/>
    </source>
</evidence>
<feature type="compositionally biased region" description="Basic and acidic residues" evidence="1">
    <location>
        <begin position="76"/>
        <end position="85"/>
    </location>
</feature>
<dbReference type="Pfam" id="PF11154">
    <property type="entry name" value="DUF2934"/>
    <property type="match status" value="1"/>
</dbReference>
<feature type="compositionally biased region" description="Low complexity" evidence="1">
    <location>
        <begin position="57"/>
        <end position="72"/>
    </location>
</feature>
<dbReference type="InterPro" id="IPR021327">
    <property type="entry name" value="DUF2934"/>
</dbReference>
<dbReference type="EMBL" id="CP097636">
    <property type="protein sequence ID" value="URI11588.1"/>
    <property type="molecule type" value="Genomic_DNA"/>
</dbReference>
<organism evidence="2 3">
    <name type="scientific">Aquincola tertiaricarbonis</name>
    <dbReference type="NCBI Taxonomy" id="391953"/>
    <lineage>
        <taxon>Bacteria</taxon>
        <taxon>Pseudomonadati</taxon>
        <taxon>Pseudomonadota</taxon>
        <taxon>Betaproteobacteria</taxon>
        <taxon>Burkholderiales</taxon>
        <taxon>Sphaerotilaceae</taxon>
        <taxon>Aquincola</taxon>
    </lineage>
</organism>
<name>A0ABY4SE40_AQUTE</name>
<accession>A0ABY4SE40</accession>
<sequence length="116" mass="11839">MAKASATAATPATAPEGAAPARKTAAKSTRSRKPAASANGDPVSPPSSGGTPADTQAAMPAASTPRAAPPQAGSSRDQRVREAAYHRWLARGMADGDPERDWLEAEREVDGNIHPA</sequence>
<reference evidence="2" key="1">
    <citation type="submission" date="2022-05" db="EMBL/GenBank/DDBJ databases">
        <title>An RpoN-dependent PEP-CTERM gene is involved in floc formation of an Aquincola tertiaricarbonis strain.</title>
        <authorList>
            <person name="Qiu D."/>
            <person name="Xia M."/>
        </authorList>
    </citation>
    <scope>NUCLEOTIDE SEQUENCE</scope>
    <source>
        <strain evidence="2">RN12</strain>
    </source>
</reference>
<feature type="compositionally biased region" description="Basic and acidic residues" evidence="1">
    <location>
        <begin position="97"/>
        <end position="116"/>
    </location>
</feature>
<evidence type="ECO:0000313" key="2">
    <source>
        <dbReference type="EMBL" id="URI11588.1"/>
    </source>
</evidence>
<gene>
    <name evidence="2" type="ORF">MW290_21865</name>
</gene>
<feature type="region of interest" description="Disordered" evidence="1">
    <location>
        <begin position="1"/>
        <end position="116"/>
    </location>
</feature>
<dbReference type="Proteomes" id="UP001056201">
    <property type="component" value="Chromosome 2"/>
</dbReference>
<proteinExistence type="predicted"/>
<keyword evidence="3" id="KW-1185">Reference proteome</keyword>
<dbReference type="RefSeq" id="WP_250199782.1">
    <property type="nucleotide sequence ID" value="NZ_CP097636.1"/>
</dbReference>
<evidence type="ECO:0000313" key="3">
    <source>
        <dbReference type="Proteomes" id="UP001056201"/>
    </source>
</evidence>
<feature type="compositionally biased region" description="Low complexity" evidence="1">
    <location>
        <begin position="1"/>
        <end position="21"/>
    </location>
</feature>
<protein>
    <submittedName>
        <fullName evidence="2">DUF2934 domain-containing protein</fullName>
    </submittedName>
</protein>